<dbReference type="RefSeq" id="WP_318600358.1">
    <property type="nucleotide sequence ID" value="NZ_JAWSTH010000108.1"/>
</dbReference>
<dbReference type="InterPro" id="IPR005107">
    <property type="entry name" value="CO_DH_flav_C"/>
</dbReference>
<proteinExistence type="predicted"/>
<dbReference type="InterPro" id="IPR036318">
    <property type="entry name" value="FAD-bd_PCMH-like_sf"/>
</dbReference>
<keyword evidence="6" id="KW-1185">Reference proteome</keyword>
<accession>A0ABU4HX39</accession>
<dbReference type="PANTHER" id="PTHR42659:SF2">
    <property type="entry name" value="XANTHINE DEHYDROGENASE SUBUNIT C-RELATED"/>
    <property type="match status" value="1"/>
</dbReference>
<evidence type="ECO:0000256" key="1">
    <source>
        <dbReference type="ARBA" id="ARBA00022630"/>
    </source>
</evidence>
<organism evidence="5 6">
    <name type="scientific">Conexibacter stalactiti</name>
    <dbReference type="NCBI Taxonomy" id="1940611"/>
    <lineage>
        <taxon>Bacteria</taxon>
        <taxon>Bacillati</taxon>
        <taxon>Actinomycetota</taxon>
        <taxon>Thermoleophilia</taxon>
        <taxon>Solirubrobacterales</taxon>
        <taxon>Conexibacteraceae</taxon>
        <taxon>Conexibacter</taxon>
    </lineage>
</organism>
<dbReference type="Gene3D" id="3.30.43.10">
    <property type="entry name" value="Uridine Diphospho-n-acetylenolpyruvylglucosamine Reductase, domain 2"/>
    <property type="match status" value="1"/>
</dbReference>
<dbReference type="InterPro" id="IPR051312">
    <property type="entry name" value="Diverse_Substr_Oxidored"/>
</dbReference>
<dbReference type="InterPro" id="IPR016166">
    <property type="entry name" value="FAD-bd_PCMH"/>
</dbReference>
<dbReference type="Pfam" id="PF00941">
    <property type="entry name" value="FAD_binding_5"/>
    <property type="match status" value="1"/>
</dbReference>
<dbReference type="EMBL" id="JAWSTH010000108">
    <property type="protein sequence ID" value="MDW5597887.1"/>
    <property type="molecule type" value="Genomic_DNA"/>
</dbReference>
<sequence>MLLPELEYIRPATVAEAIDALAAERNARVLAGGQTLLNALKLRIVHPAALVDVSRLEELRQVAEEPDGTLRLGAALTYDELAGNALVRERHAVTAAMTSRIVDRQVRARGTLGGNVCLGDPTSNFPPLLVALDARLVVQGPAGTREIAAEQFYLAPYMTALEPGELLTEVLLPPLADGEAVGYESLQVGIDSWALARASALVRVQSRDGNGSGTITAARVALGCGPVPVRQPAMEAALIGGPATRDAIAAAAKLAGEAFDPPADVHATAQYRTAMARVMARRAVISAATTKEA</sequence>
<dbReference type="Pfam" id="PF03450">
    <property type="entry name" value="CO_deh_flav_C"/>
    <property type="match status" value="1"/>
</dbReference>
<dbReference type="Gene3D" id="3.30.390.50">
    <property type="entry name" value="CO dehydrogenase flavoprotein, C-terminal domain"/>
    <property type="match status" value="1"/>
</dbReference>
<dbReference type="InterPro" id="IPR036683">
    <property type="entry name" value="CO_DH_flav_C_dom_sf"/>
</dbReference>
<dbReference type="SUPFAM" id="SSF56176">
    <property type="entry name" value="FAD-binding/transporter-associated domain-like"/>
    <property type="match status" value="1"/>
</dbReference>
<dbReference type="Proteomes" id="UP001284601">
    <property type="component" value="Unassembled WGS sequence"/>
</dbReference>
<dbReference type="SUPFAM" id="SSF55447">
    <property type="entry name" value="CO dehydrogenase flavoprotein C-terminal domain-like"/>
    <property type="match status" value="1"/>
</dbReference>
<evidence type="ECO:0000259" key="4">
    <source>
        <dbReference type="PROSITE" id="PS51387"/>
    </source>
</evidence>
<evidence type="ECO:0000256" key="3">
    <source>
        <dbReference type="ARBA" id="ARBA00023002"/>
    </source>
</evidence>
<keyword evidence="2" id="KW-0274">FAD</keyword>
<comment type="caution">
    <text evidence="5">The sequence shown here is derived from an EMBL/GenBank/DDBJ whole genome shotgun (WGS) entry which is preliminary data.</text>
</comment>
<evidence type="ECO:0000313" key="5">
    <source>
        <dbReference type="EMBL" id="MDW5597887.1"/>
    </source>
</evidence>
<dbReference type="PANTHER" id="PTHR42659">
    <property type="entry name" value="XANTHINE DEHYDROGENASE SUBUNIT C-RELATED"/>
    <property type="match status" value="1"/>
</dbReference>
<name>A0ABU4HX39_9ACTN</name>
<dbReference type="SMART" id="SM01092">
    <property type="entry name" value="CO_deh_flav_C"/>
    <property type="match status" value="1"/>
</dbReference>
<feature type="domain" description="FAD-binding PCMH-type" evidence="4">
    <location>
        <begin position="1"/>
        <end position="177"/>
    </location>
</feature>
<protein>
    <submittedName>
        <fullName evidence="5">Xanthine dehydrogenase family protein subunit M</fullName>
    </submittedName>
</protein>
<evidence type="ECO:0000313" key="6">
    <source>
        <dbReference type="Proteomes" id="UP001284601"/>
    </source>
</evidence>
<gene>
    <name evidence="5" type="ORF">R7226_26270</name>
</gene>
<dbReference type="PROSITE" id="PS51387">
    <property type="entry name" value="FAD_PCMH"/>
    <property type="match status" value="1"/>
</dbReference>
<dbReference type="InterPro" id="IPR002346">
    <property type="entry name" value="Mopterin_DH_FAD-bd"/>
</dbReference>
<dbReference type="InterPro" id="IPR016167">
    <property type="entry name" value="FAD-bd_PCMH_sub1"/>
</dbReference>
<evidence type="ECO:0000256" key="2">
    <source>
        <dbReference type="ARBA" id="ARBA00022827"/>
    </source>
</evidence>
<reference evidence="6" key="1">
    <citation type="submission" date="2023-07" db="EMBL/GenBank/DDBJ databases">
        <title>Conexibacter stalactiti sp. nov., isolated from stalactites in a lava cave and emended description of the genus Conexibacter.</title>
        <authorList>
            <person name="Lee S.D."/>
        </authorList>
    </citation>
    <scope>NUCLEOTIDE SEQUENCE [LARGE SCALE GENOMIC DNA]</scope>
    <source>
        <strain evidence="6">KCTC 39840</strain>
    </source>
</reference>
<keyword evidence="3" id="KW-0560">Oxidoreductase</keyword>
<keyword evidence="1" id="KW-0285">Flavoprotein</keyword>
<dbReference type="Gene3D" id="3.30.465.10">
    <property type="match status" value="1"/>
</dbReference>
<dbReference type="InterPro" id="IPR016169">
    <property type="entry name" value="FAD-bd_PCMH_sub2"/>
</dbReference>